<dbReference type="InterPro" id="IPR013785">
    <property type="entry name" value="Aldolase_TIM"/>
</dbReference>
<dbReference type="InterPro" id="IPR006638">
    <property type="entry name" value="Elp3/MiaA/NifB-like_rSAM"/>
</dbReference>
<evidence type="ECO:0000259" key="9">
    <source>
        <dbReference type="PROSITE" id="PS51918"/>
    </source>
</evidence>
<dbReference type="GO" id="GO:0042364">
    <property type="term" value="P:water-soluble vitamin biosynthetic process"/>
    <property type="evidence" value="ECO:0007669"/>
    <property type="project" value="UniProtKB-ARBA"/>
</dbReference>
<dbReference type="PANTHER" id="PTHR43726:SF1">
    <property type="entry name" value="BIOTIN SYNTHASE"/>
    <property type="match status" value="1"/>
</dbReference>
<evidence type="ECO:0000256" key="6">
    <source>
        <dbReference type="ARBA" id="ARBA00034078"/>
    </source>
</evidence>
<dbReference type="SMART" id="SM00876">
    <property type="entry name" value="BATS"/>
    <property type="match status" value="1"/>
</dbReference>
<dbReference type="InterPro" id="IPR024021">
    <property type="entry name" value="FeFe-hyd_HydE_rSAM"/>
</dbReference>
<reference evidence="10" key="1">
    <citation type="submission" date="2022-09" db="EMBL/GenBank/DDBJ databases">
        <title>Culturomic study of gut microbiota in children with autism spectrum disorder.</title>
        <authorList>
            <person name="Efimov B.A."/>
            <person name="Chaplin A.V."/>
            <person name="Sokolova S.R."/>
            <person name="Pikina A.P."/>
            <person name="Korzhanova M."/>
            <person name="Belova V."/>
            <person name="Korostin D."/>
        </authorList>
    </citation>
    <scope>NUCLEOTIDE SEQUENCE</scope>
    <source>
        <strain evidence="10">ASD5510</strain>
    </source>
</reference>
<evidence type="ECO:0000313" key="11">
    <source>
        <dbReference type="Proteomes" id="UP001065549"/>
    </source>
</evidence>
<dbReference type="Pfam" id="PF06968">
    <property type="entry name" value="BATS"/>
    <property type="match status" value="1"/>
</dbReference>
<dbReference type="SFLD" id="SFLDS00029">
    <property type="entry name" value="Radical_SAM"/>
    <property type="match status" value="1"/>
</dbReference>
<feature type="binding site" evidence="8">
    <location>
        <position position="253"/>
    </location>
    <ligand>
        <name>(3R)-3-methyl-D-ornithine</name>
        <dbReference type="ChEBI" id="CHEBI:64642"/>
    </ligand>
</feature>
<keyword evidence="2 7" id="KW-0949">S-adenosyl-L-methionine</keyword>
<keyword evidence="11" id="KW-1185">Reference proteome</keyword>
<dbReference type="InterPro" id="IPR058240">
    <property type="entry name" value="rSAM_sf"/>
</dbReference>
<name>A0A9J6QUB5_9FIRM</name>
<dbReference type="NCBIfam" id="TIGR03956">
    <property type="entry name" value="rSAM_HydE"/>
    <property type="match status" value="1"/>
</dbReference>
<protein>
    <submittedName>
        <fullName evidence="10">[FeFe] hydrogenase H-cluster radical SAM maturase HydE</fullName>
    </submittedName>
</protein>
<dbReference type="GO" id="GO:0016740">
    <property type="term" value="F:transferase activity"/>
    <property type="evidence" value="ECO:0007669"/>
    <property type="project" value="TreeGrafter"/>
</dbReference>
<dbReference type="AlphaFoldDB" id="A0A9J6QUB5"/>
<accession>A0A9J6QUB5</accession>
<dbReference type="SFLD" id="SFLDG01060">
    <property type="entry name" value="BATS_domain_containing"/>
    <property type="match status" value="1"/>
</dbReference>
<sequence length="317" mass="35462">MDKNELVRLLALEDFGPVYERADQVRRENVGDEVQIRAIIEFSNICGRKCRYCGINSTNKSIIRYRMSPEEIVETARQAVSAGYRTIVLQSGEDPCFHKETMGQIVKAIKQMGAAVTLSCGELTSSELAYLKECGADRYLLKHETADPILYRKLHPCGTLEDRIECLRTIDRLGYETGSGFMIGLPGQSLKTIADDLLLLKQLHCKMAGIGPFIPHPDTPLWNEKEGSPELTKRAVALARLVLPKANLPVTTSLGVINQKEKENAFACGANVIMKKVTPDPYKEAYQIYPAKLEKTDIQKDRNLLEEQIRGLGRIPL</sequence>
<feature type="binding site" evidence="8">
    <location>
        <position position="144"/>
    </location>
    <ligand>
        <name>S-adenosyl-L-methionine</name>
        <dbReference type="ChEBI" id="CHEBI:59789"/>
    </ligand>
</feature>
<dbReference type="InterPro" id="IPR007197">
    <property type="entry name" value="rSAM"/>
</dbReference>
<evidence type="ECO:0000256" key="1">
    <source>
        <dbReference type="ARBA" id="ARBA00022485"/>
    </source>
</evidence>
<keyword evidence="1 7" id="KW-0004">4Fe-4S</keyword>
<keyword evidence="5 7" id="KW-0411">Iron-sulfur</keyword>
<dbReference type="CDD" id="cd01335">
    <property type="entry name" value="Radical_SAM"/>
    <property type="match status" value="1"/>
</dbReference>
<dbReference type="InterPro" id="IPR010722">
    <property type="entry name" value="BATS_dom"/>
</dbReference>
<comment type="caution">
    <text evidence="10">The sequence shown here is derived from an EMBL/GenBank/DDBJ whole genome shotgun (WGS) entry which is preliminary data.</text>
</comment>
<dbReference type="GO" id="GO:0046872">
    <property type="term" value="F:metal ion binding"/>
    <property type="evidence" value="ECO:0007669"/>
    <property type="project" value="UniProtKB-KW"/>
</dbReference>
<dbReference type="SFLD" id="SFLDG01082">
    <property type="entry name" value="B12-binding_domain_containing"/>
    <property type="match status" value="1"/>
</dbReference>
<dbReference type="SMART" id="SM00729">
    <property type="entry name" value="Elp3"/>
    <property type="match status" value="1"/>
</dbReference>
<comment type="cofactor">
    <cofactor evidence="6">
        <name>[2Fe-2S] cluster</name>
        <dbReference type="ChEBI" id="CHEBI:190135"/>
    </cofactor>
</comment>
<keyword evidence="4 7" id="KW-0408">Iron</keyword>
<feature type="binding site" evidence="8">
    <location>
        <position position="163"/>
    </location>
    <ligand>
        <name>S-adenosyl-L-methionine</name>
        <dbReference type="ChEBI" id="CHEBI:59789"/>
    </ligand>
</feature>
<dbReference type="PANTHER" id="PTHR43726">
    <property type="entry name" value="3-METHYLORNITHINE SYNTHASE"/>
    <property type="match status" value="1"/>
</dbReference>
<evidence type="ECO:0000256" key="8">
    <source>
        <dbReference type="PIRSR" id="PIRSR004762-2"/>
    </source>
</evidence>
<gene>
    <name evidence="10" type="primary">hydE</name>
    <name evidence="10" type="ORF">OBO34_02515</name>
</gene>
<proteinExistence type="predicted"/>
<dbReference type="PIRSF" id="PIRSF004762">
    <property type="entry name" value="CHP00423"/>
    <property type="match status" value="1"/>
</dbReference>
<evidence type="ECO:0000256" key="4">
    <source>
        <dbReference type="ARBA" id="ARBA00023004"/>
    </source>
</evidence>
<feature type="binding site" evidence="7">
    <location>
        <position position="46"/>
    </location>
    <ligand>
        <name>[4Fe-4S] cluster</name>
        <dbReference type="ChEBI" id="CHEBI:49883"/>
        <note>4Fe-4S-S-AdoMet</note>
    </ligand>
</feature>
<feature type="domain" description="Radical SAM core" evidence="9">
    <location>
        <begin position="32"/>
        <end position="251"/>
    </location>
</feature>
<dbReference type="Proteomes" id="UP001065549">
    <property type="component" value="Unassembled WGS sequence"/>
</dbReference>
<keyword evidence="3" id="KW-0479">Metal-binding</keyword>
<dbReference type="EMBL" id="JAOSHN010000001">
    <property type="protein sequence ID" value="MCU7377222.1"/>
    <property type="molecule type" value="Genomic_DNA"/>
</dbReference>
<dbReference type="Gene3D" id="3.20.20.70">
    <property type="entry name" value="Aldolase class I"/>
    <property type="match status" value="1"/>
</dbReference>
<dbReference type="InterPro" id="IPR034422">
    <property type="entry name" value="HydE/PylB-like"/>
</dbReference>
<feature type="binding site" evidence="7">
    <location>
        <position position="53"/>
    </location>
    <ligand>
        <name>[4Fe-4S] cluster</name>
        <dbReference type="ChEBI" id="CHEBI:49883"/>
        <note>4Fe-4S-S-AdoMet</note>
    </ligand>
</feature>
<dbReference type="Pfam" id="PF04055">
    <property type="entry name" value="Radical_SAM"/>
    <property type="match status" value="1"/>
</dbReference>
<dbReference type="GO" id="GO:0044272">
    <property type="term" value="P:sulfur compound biosynthetic process"/>
    <property type="evidence" value="ECO:0007669"/>
    <property type="project" value="UniProtKB-ARBA"/>
</dbReference>
<evidence type="ECO:0000256" key="3">
    <source>
        <dbReference type="ARBA" id="ARBA00022723"/>
    </source>
</evidence>
<evidence type="ECO:0000313" key="10">
    <source>
        <dbReference type="EMBL" id="MCU7377222.1"/>
    </source>
</evidence>
<dbReference type="SUPFAM" id="SSF102114">
    <property type="entry name" value="Radical SAM enzymes"/>
    <property type="match status" value="1"/>
</dbReference>
<organism evidence="10 11">
    <name type="scientific">Hominibacterium faecale</name>
    <dbReference type="NCBI Taxonomy" id="2839743"/>
    <lineage>
        <taxon>Bacteria</taxon>
        <taxon>Bacillati</taxon>
        <taxon>Bacillota</taxon>
        <taxon>Clostridia</taxon>
        <taxon>Peptostreptococcales</taxon>
        <taxon>Anaerovoracaceae</taxon>
        <taxon>Hominibacterium</taxon>
    </lineage>
</organism>
<evidence type="ECO:0000256" key="5">
    <source>
        <dbReference type="ARBA" id="ARBA00023014"/>
    </source>
</evidence>
<evidence type="ECO:0000256" key="7">
    <source>
        <dbReference type="PIRSR" id="PIRSR004762-1"/>
    </source>
</evidence>
<feature type="binding site" evidence="7">
    <location>
        <position position="50"/>
    </location>
    <ligand>
        <name>[4Fe-4S] cluster</name>
        <dbReference type="ChEBI" id="CHEBI:49883"/>
        <note>4Fe-4S-S-AdoMet</note>
    </ligand>
</feature>
<dbReference type="GO" id="GO:0051539">
    <property type="term" value="F:4 iron, 4 sulfur cluster binding"/>
    <property type="evidence" value="ECO:0007669"/>
    <property type="project" value="UniProtKB-KW"/>
</dbReference>
<dbReference type="PROSITE" id="PS51918">
    <property type="entry name" value="RADICAL_SAM"/>
    <property type="match status" value="1"/>
</dbReference>
<feature type="binding site" evidence="8">
    <location>
        <position position="119"/>
    </location>
    <ligand>
        <name>(3R)-3-methyl-D-ornithine</name>
        <dbReference type="ChEBI" id="CHEBI:64642"/>
    </ligand>
</feature>
<comment type="cofactor">
    <cofactor evidence="7">
        <name>[4Fe-4S] cluster</name>
        <dbReference type="ChEBI" id="CHEBI:49883"/>
    </cofactor>
    <text evidence="7">Binds 1 [4Fe-4S] cluster. The cluster is coordinated with 3 cysteines and an exchangeable S-adenosyl-L-methionine.</text>
</comment>
<dbReference type="SFLD" id="SFLDG01280">
    <property type="entry name" value="HydE/PylB-like"/>
    <property type="match status" value="1"/>
</dbReference>
<dbReference type="RefSeq" id="WP_253020664.1">
    <property type="nucleotide sequence ID" value="NZ_JAOSHN010000001.1"/>
</dbReference>
<evidence type="ECO:0000256" key="2">
    <source>
        <dbReference type="ARBA" id="ARBA00022691"/>
    </source>
</evidence>